<reference evidence="2" key="1">
    <citation type="submission" date="2012-11" db="EMBL/GenBank/DDBJ databases">
        <title>Dependencies among metagenomic species, viruses, plasmids and units of genetic variation.</title>
        <authorList>
            <person name="Nielsen H.B."/>
            <person name="Almeida M."/>
            <person name="Juncker A.S."/>
            <person name="Rasmussen S."/>
            <person name="Li J."/>
            <person name="Sunagawa S."/>
            <person name="Plichta D."/>
            <person name="Gautier L."/>
            <person name="Le Chatelier E."/>
            <person name="Peletier E."/>
            <person name="Bonde I."/>
            <person name="Nielsen T."/>
            <person name="Manichanh C."/>
            <person name="Arumugam M."/>
            <person name="Batto J."/>
            <person name="Santos M.B.Q.D."/>
            <person name="Blom N."/>
            <person name="Borruel N."/>
            <person name="Burgdorf K.S."/>
            <person name="Boumezbeur F."/>
            <person name="Casellas F."/>
            <person name="Dore J."/>
            <person name="Guarner F."/>
            <person name="Hansen T."/>
            <person name="Hildebrand F."/>
            <person name="Kaas R.S."/>
            <person name="Kennedy S."/>
            <person name="Kristiansen K."/>
            <person name="Kultima J.R."/>
            <person name="Leonard P."/>
            <person name="Levenez F."/>
            <person name="Lund O."/>
            <person name="Moumen B."/>
            <person name="Le Paslier D."/>
            <person name="Pons N."/>
            <person name="Pedersen O."/>
            <person name="Prifti E."/>
            <person name="Qin J."/>
            <person name="Raes J."/>
            <person name="Tap J."/>
            <person name="Tims S."/>
            <person name="Ussery D.W."/>
            <person name="Yamada T."/>
            <person name="MetaHit consortium"/>
            <person name="Renault P."/>
            <person name="Sicheritz-Ponten T."/>
            <person name="Bork P."/>
            <person name="Wang J."/>
            <person name="Brunak S."/>
            <person name="Ehrlich S.D."/>
        </authorList>
    </citation>
    <scope>NUCLEOTIDE SEQUENCE [LARGE SCALE GENOMIC DNA]</scope>
</reference>
<gene>
    <name evidence="2" type="ORF">BN580_00951</name>
</gene>
<accession>R6TI66</accession>
<protein>
    <submittedName>
        <fullName evidence="2">Relaxase/mobilization nuclease family protein</fullName>
    </submittedName>
</protein>
<dbReference type="EMBL" id="CBFW010000088">
    <property type="protein sequence ID" value="CDC71940.1"/>
    <property type="molecule type" value="Genomic_DNA"/>
</dbReference>
<dbReference type="Proteomes" id="UP000017938">
    <property type="component" value="Unassembled WGS sequence"/>
</dbReference>
<evidence type="ECO:0000259" key="1">
    <source>
        <dbReference type="Pfam" id="PF03432"/>
    </source>
</evidence>
<name>R6TI66_9BACT</name>
<comment type="caution">
    <text evidence="2">The sequence shown here is derived from an EMBL/GenBank/DDBJ whole genome shotgun (WGS) entry which is preliminary data.</text>
</comment>
<organism evidence="2 3">
    <name type="scientific">Candidatus Colimorpha enterica</name>
    <dbReference type="NCBI Taxonomy" id="3083063"/>
    <lineage>
        <taxon>Bacteria</taxon>
        <taxon>Pseudomonadati</taxon>
        <taxon>Bacteroidota</taxon>
        <taxon>Bacteroidia</taxon>
        <taxon>Bacteroidales</taxon>
        <taxon>Candidatus Colimorpha</taxon>
    </lineage>
</organism>
<dbReference type="AlphaFoldDB" id="R6TI66"/>
<feature type="domain" description="MobA/VirD2-like nuclease" evidence="1">
    <location>
        <begin position="4"/>
        <end position="90"/>
    </location>
</feature>
<sequence>MSMKAYHGYQSFKPGEVDADTAHAIGVQLANELWGEDFPIIVATHIDRGHVHNHFCISASGFSGRRYHDCNATYKLMRDTSDRLCREYGLSVIENPSKDKHKHIAEVHAEKKGIPTMRDQIRADIDAVAKQEFIIKNFYNRMRSLGYTIEQRGKFLRIKPYGYDKFFRLDKLGTGYTEEDIEARIRNNARARQWTPITYYEPTLREKPRGLYALYLHYCYLLGVIPKVIPKNPEAYAAIKEDVRRARMYSEQAKFLGKYFLDTKDDLIQHALKVRAQMDVLYKEQQKFRNKMRWMKDPAKMQPIREQIFAISDKLKPLRKEYAMCKDIYDRSDDIQKTVERIEFPQIVQQAREEKKRKDDRNDR</sequence>
<evidence type="ECO:0000313" key="2">
    <source>
        <dbReference type="EMBL" id="CDC71940.1"/>
    </source>
</evidence>
<dbReference type="Pfam" id="PF03432">
    <property type="entry name" value="Relaxase"/>
    <property type="match status" value="1"/>
</dbReference>
<evidence type="ECO:0000313" key="3">
    <source>
        <dbReference type="Proteomes" id="UP000017938"/>
    </source>
</evidence>
<proteinExistence type="predicted"/>
<dbReference type="InterPro" id="IPR005094">
    <property type="entry name" value="Endonuclease_MobA/VirD2"/>
</dbReference>
<dbReference type="STRING" id="1263015.BN580_00951"/>